<keyword evidence="9" id="KW-1185">Reference proteome</keyword>
<dbReference type="GO" id="GO:0003677">
    <property type="term" value="F:DNA binding"/>
    <property type="evidence" value="ECO:0007669"/>
    <property type="project" value="UniProtKB-KW"/>
</dbReference>
<keyword evidence="8" id="KW-0240">DNA-directed RNA polymerase</keyword>
<dbReference type="GO" id="GO:0000428">
    <property type="term" value="C:DNA-directed RNA polymerase complex"/>
    <property type="evidence" value="ECO:0007669"/>
    <property type="project" value="UniProtKB-KW"/>
</dbReference>
<dbReference type="EMBL" id="BMPI01000002">
    <property type="protein sequence ID" value="GGM05330.1"/>
    <property type="molecule type" value="Genomic_DNA"/>
</dbReference>
<reference evidence="8" key="2">
    <citation type="submission" date="2020-09" db="EMBL/GenBank/DDBJ databases">
        <authorList>
            <person name="Sun Q."/>
            <person name="Ohkuma M."/>
        </authorList>
    </citation>
    <scope>NUCLEOTIDE SEQUENCE</scope>
    <source>
        <strain evidence="8">JCM 19831</strain>
    </source>
</reference>
<protein>
    <submittedName>
        <fullName evidence="8">DNA-directed RNA polymerase sigma-70 factor</fullName>
    </submittedName>
</protein>
<dbReference type="GO" id="GO:0016987">
    <property type="term" value="F:sigma factor activity"/>
    <property type="evidence" value="ECO:0007669"/>
    <property type="project" value="UniProtKB-KW"/>
</dbReference>
<dbReference type="PANTHER" id="PTHR43133">
    <property type="entry name" value="RNA POLYMERASE ECF-TYPE SIGMA FACTO"/>
    <property type="match status" value="1"/>
</dbReference>
<comment type="caution">
    <text evidence="8">The sequence shown here is derived from an EMBL/GenBank/DDBJ whole genome shotgun (WGS) entry which is preliminary data.</text>
</comment>
<dbReference type="GO" id="GO:0006352">
    <property type="term" value="P:DNA-templated transcription initiation"/>
    <property type="evidence" value="ECO:0007669"/>
    <property type="project" value="InterPro"/>
</dbReference>
<dbReference type="Proteomes" id="UP000642070">
    <property type="component" value="Unassembled WGS sequence"/>
</dbReference>
<dbReference type="SUPFAM" id="SSF88659">
    <property type="entry name" value="Sigma3 and sigma4 domains of RNA polymerase sigma factors"/>
    <property type="match status" value="1"/>
</dbReference>
<keyword evidence="5" id="KW-0804">Transcription</keyword>
<dbReference type="InterPro" id="IPR013325">
    <property type="entry name" value="RNA_pol_sigma_r2"/>
</dbReference>
<dbReference type="InterPro" id="IPR013249">
    <property type="entry name" value="RNA_pol_sigma70_r4_t2"/>
</dbReference>
<evidence type="ECO:0000256" key="2">
    <source>
        <dbReference type="ARBA" id="ARBA00023015"/>
    </source>
</evidence>
<feature type="domain" description="RNA polymerase sigma factor 70 region 4 type 2" evidence="7">
    <location>
        <begin position="107"/>
        <end position="154"/>
    </location>
</feature>
<keyword evidence="4" id="KW-0238">DNA-binding</keyword>
<dbReference type="SUPFAM" id="SSF88946">
    <property type="entry name" value="Sigma2 domain of RNA polymerase sigma factors"/>
    <property type="match status" value="1"/>
</dbReference>
<dbReference type="NCBIfam" id="TIGR02937">
    <property type="entry name" value="sigma70-ECF"/>
    <property type="match status" value="1"/>
</dbReference>
<feature type="domain" description="RNA polymerase sigma-70 region 2" evidence="6">
    <location>
        <begin position="13"/>
        <end position="80"/>
    </location>
</feature>
<evidence type="ECO:0000259" key="6">
    <source>
        <dbReference type="Pfam" id="PF04542"/>
    </source>
</evidence>
<keyword evidence="2" id="KW-0805">Transcription regulation</keyword>
<dbReference type="InterPro" id="IPR039425">
    <property type="entry name" value="RNA_pol_sigma-70-like"/>
</dbReference>
<dbReference type="Pfam" id="PF08281">
    <property type="entry name" value="Sigma70_r4_2"/>
    <property type="match status" value="1"/>
</dbReference>
<dbReference type="Gene3D" id="1.10.1740.10">
    <property type="match status" value="1"/>
</dbReference>
<dbReference type="PANTHER" id="PTHR43133:SF8">
    <property type="entry name" value="RNA POLYMERASE SIGMA FACTOR HI_1459-RELATED"/>
    <property type="match status" value="1"/>
</dbReference>
<proteinExistence type="inferred from homology"/>
<evidence type="ECO:0000256" key="1">
    <source>
        <dbReference type="ARBA" id="ARBA00010641"/>
    </source>
</evidence>
<evidence type="ECO:0000259" key="7">
    <source>
        <dbReference type="Pfam" id="PF08281"/>
    </source>
</evidence>
<dbReference type="RefSeq" id="WP_190247836.1">
    <property type="nucleotide sequence ID" value="NZ_BMPI01000002.1"/>
</dbReference>
<dbReference type="AlphaFoldDB" id="A0A917SZV6"/>
<dbReference type="CDD" id="cd06171">
    <property type="entry name" value="Sigma70_r4"/>
    <property type="match status" value="1"/>
</dbReference>
<reference evidence="8" key="1">
    <citation type="journal article" date="2014" name="Int. J. Syst. Evol. Microbiol.">
        <title>Complete genome sequence of Corynebacterium casei LMG S-19264T (=DSM 44701T), isolated from a smear-ripened cheese.</title>
        <authorList>
            <consortium name="US DOE Joint Genome Institute (JGI-PGF)"/>
            <person name="Walter F."/>
            <person name="Albersmeier A."/>
            <person name="Kalinowski J."/>
            <person name="Ruckert C."/>
        </authorList>
    </citation>
    <scope>NUCLEOTIDE SEQUENCE</scope>
    <source>
        <strain evidence="8">JCM 19831</strain>
    </source>
</reference>
<evidence type="ECO:0000256" key="5">
    <source>
        <dbReference type="ARBA" id="ARBA00023163"/>
    </source>
</evidence>
<evidence type="ECO:0000256" key="4">
    <source>
        <dbReference type="ARBA" id="ARBA00023125"/>
    </source>
</evidence>
<name>A0A917SZV6_9ACTN</name>
<dbReference type="InterPro" id="IPR014284">
    <property type="entry name" value="RNA_pol_sigma-70_dom"/>
</dbReference>
<keyword evidence="3" id="KW-0731">Sigma factor</keyword>
<accession>A0A917SZV6</accession>
<dbReference type="Pfam" id="PF04542">
    <property type="entry name" value="Sigma70_r2"/>
    <property type="match status" value="1"/>
</dbReference>
<dbReference type="InterPro" id="IPR007627">
    <property type="entry name" value="RNA_pol_sigma70_r2"/>
</dbReference>
<organism evidence="8 9">
    <name type="scientific">Dactylosporangium sucinum</name>
    <dbReference type="NCBI Taxonomy" id="1424081"/>
    <lineage>
        <taxon>Bacteria</taxon>
        <taxon>Bacillati</taxon>
        <taxon>Actinomycetota</taxon>
        <taxon>Actinomycetes</taxon>
        <taxon>Micromonosporales</taxon>
        <taxon>Micromonosporaceae</taxon>
        <taxon>Dactylosporangium</taxon>
    </lineage>
</organism>
<evidence type="ECO:0000256" key="3">
    <source>
        <dbReference type="ARBA" id="ARBA00023082"/>
    </source>
</evidence>
<comment type="similarity">
    <text evidence="1">Belongs to the sigma-70 factor family. ECF subfamily.</text>
</comment>
<dbReference type="InterPro" id="IPR036388">
    <property type="entry name" value="WH-like_DNA-bd_sf"/>
</dbReference>
<gene>
    <name evidence="8" type="primary">rpoE</name>
    <name evidence="8" type="ORF">GCM10007977_003020</name>
</gene>
<dbReference type="InterPro" id="IPR013324">
    <property type="entry name" value="RNA_pol_sigma_r3/r4-like"/>
</dbReference>
<evidence type="ECO:0000313" key="8">
    <source>
        <dbReference type="EMBL" id="GGM05330.1"/>
    </source>
</evidence>
<sequence>MARAPAADRYERLYRAHYQDLLGYALRRVDPPEAAADVVAETFLVAWRRFADIPADQARAWLFGVARNVLANHGRTERRRAGLAAQLRRELATLPAVQTDPPEHVAHAFDGLPDADRELLRLVAWEGLTTDELAVALGCTPNAVRIRLHRARQRFAAALGEPIPTTDRGAGA</sequence>
<evidence type="ECO:0000313" key="9">
    <source>
        <dbReference type="Proteomes" id="UP000642070"/>
    </source>
</evidence>
<dbReference type="Gene3D" id="1.10.10.10">
    <property type="entry name" value="Winged helix-like DNA-binding domain superfamily/Winged helix DNA-binding domain"/>
    <property type="match status" value="1"/>
</dbReference>